<feature type="region of interest" description="Disordered" evidence="9">
    <location>
        <begin position="1"/>
        <end position="33"/>
    </location>
</feature>
<feature type="compositionally biased region" description="Basic and acidic residues" evidence="9">
    <location>
        <begin position="757"/>
        <end position="769"/>
    </location>
</feature>
<dbReference type="InterPro" id="IPR036236">
    <property type="entry name" value="Znf_C2H2_sf"/>
</dbReference>
<dbReference type="GO" id="GO:0001227">
    <property type="term" value="F:DNA-binding transcription repressor activity, RNA polymerase II-specific"/>
    <property type="evidence" value="ECO:0007669"/>
    <property type="project" value="TreeGrafter"/>
</dbReference>
<dbReference type="OrthoDB" id="6077919at2759"/>
<gene>
    <name evidence="11" type="ORF">LSAA_3660</name>
</gene>
<dbReference type="Gene3D" id="3.30.160.60">
    <property type="entry name" value="Classic Zinc Finger"/>
    <property type="match status" value="2"/>
</dbReference>
<keyword evidence="4" id="KW-0863">Zinc-finger</keyword>
<evidence type="ECO:0000256" key="3">
    <source>
        <dbReference type="ARBA" id="ARBA00022737"/>
    </source>
</evidence>
<dbReference type="PROSITE" id="PS00028">
    <property type="entry name" value="ZINC_FINGER_C2H2_1"/>
    <property type="match status" value="1"/>
</dbReference>
<dbReference type="PROSITE" id="PS50157">
    <property type="entry name" value="ZINC_FINGER_C2H2_2"/>
    <property type="match status" value="2"/>
</dbReference>
<sequence length="806" mass="87153">MSFLTEVSSSAGGNNNLDYTNTQTTHESSNYDYHLPHTKTIDLIGEEFAPRKDSPTITTGSTPLSGSNSSLLQAISASGGQVVTLPNVSSLNHHDIINSTSVSTSSVSAENSTVISTLPFNAGTHISDVMQQTSITPTTSSNSNTEENGVLLCNLDELSRYIPETFYSDFNITEPKLDYLESKQNMSSLTSVSALGSSSIMVSSGSPILSTTAASTSLQSPFHQSGTPITIQLPTQPQPQQVKLTTGFAYTATGEKISIQGLTDTNKNSTVQVQVKPQTLQLTVVIQDPHGKSIQNSNIGNILEDIKTGSNNNHQETVADENSTTVGYTTAIPVAVSSLHGSSLKKPSATVLMPNKRSRNIIFAGNTLPQGAIPIQINGLNALPISAVKSIPLNIGTLTSTQSTIPTTNPHAVTSRKASTKLDFVKSPGASSFINTHSNKMNNNSIKCPIITSSSSSSTTINGNSMYTSSTKAIGNNKTCTWVFENGEVCGKTFSKSYNLVVHMRMHEDVRPFCCSLCDQTFRQKAHLQRHETTHGIGVKVSRNSSTLKKRKKNKTIIATSAHIVLPTGTNVNSNLQKRLSRVDDKFGLVKYNEESEGNTLERGPTNNRINAHNPQIIKSDHPSNKFSSHDIDEAIKSSESQQQAMMNYITRHQKVPHMSVKVEPTTSDEDNSDSSKPLDNNRPNSMSNQCNTNNSNSHSPITAQFVQHPGSTTIVIDNLEDHSPEIQKEILNALLADHSTGTSLFTIQQSSNAENDPTKLENHGHQHEEDVESGNSSQSFPPVTVQEFLQENSSTHILVENSQPE</sequence>
<dbReference type="PANTHER" id="PTHR24399:SF23">
    <property type="entry name" value="C2H2-TYPE DOMAIN-CONTAINING PROTEIN"/>
    <property type="match status" value="1"/>
</dbReference>
<dbReference type="EMBL" id="HG994591">
    <property type="protein sequence ID" value="CAF2816356.1"/>
    <property type="molecule type" value="Genomic_DNA"/>
</dbReference>
<keyword evidence="6" id="KW-0805">Transcription regulation</keyword>
<feature type="compositionally biased region" description="Polar residues" evidence="9">
    <location>
        <begin position="1"/>
        <end position="31"/>
    </location>
</feature>
<dbReference type="GO" id="GO:0000978">
    <property type="term" value="F:RNA polymerase II cis-regulatory region sequence-specific DNA binding"/>
    <property type="evidence" value="ECO:0007669"/>
    <property type="project" value="TreeGrafter"/>
</dbReference>
<evidence type="ECO:0000256" key="9">
    <source>
        <dbReference type="SAM" id="MobiDB-lite"/>
    </source>
</evidence>
<evidence type="ECO:0000259" key="10">
    <source>
        <dbReference type="PROSITE" id="PS50157"/>
    </source>
</evidence>
<evidence type="ECO:0000256" key="1">
    <source>
        <dbReference type="ARBA" id="ARBA00004123"/>
    </source>
</evidence>
<dbReference type="SUPFAM" id="SSF57667">
    <property type="entry name" value="beta-beta-alpha zinc fingers"/>
    <property type="match status" value="1"/>
</dbReference>
<feature type="domain" description="C2H2-type" evidence="10">
    <location>
        <begin position="478"/>
        <end position="512"/>
    </location>
</feature>
<evidence type="ECO:0000313" key="12">
    <source>
        <dbReference type="Proteomes" id="UP000675881"/>
    </source>
</evidence>
<proteinExistence type="predicted"/>
<dbReference type="PANTHER" id="PTHR24399">
    <property type="entry name" value="ZINC FINGER AND BTB DOMAIN-CONTAINING"/>
    <property type="match status" value="1"/>
</dbReference>
<dbReference type="Proteomes" id="UP000675881">
    <property type="component" value="Chromosome 12"/>
</dbReference>
<evidence type="ECO:0000256" key="4">
    <source>
        <dbReference type="ARBA" id="ARBA00022771"/>
    </source>
</evidence>
<name>A0A7R8H1U3_LEPSM</name>
<feature type="compositionally biased region" description="Polar residues" evidence="9">
    <location>
        <begin position="675"/>
        <end position="703"/>
    </location>
</feature>
<protein>
    <submittedName>
        <fullName evidence="11">(salmon louse) hypothetical protein</fullName>
    </submittedName>
</protein>
<comment type="subcellular location">
    <subcellularLocation>
        <location evidence="1">Nucleus</location>
    </subcellularLocation>
</comment>
<keyword evidence="12" id="KW-1185">Reference proteome</keyword>
<evidence type="ECO:0000256" key="6">
    <source>
        <dbReference type="ARBA" id="ARBA00023015"/>
    </source>
</evidence>
<dbReference type="GO" id="GO:0008270">
    <property type="term" value="F:zinc ion binding"/>
    <property type="evidence" value="ECO:0007669"/>
    <property type="project" value="UniProtKB-KW"/>
</dbReference>
<organism evidence="11 12">
    <name type="scientific">Lepeophtheirus salmonis</name>
    <name type="common">Salmon louse</name>
    <name type="synonym">Caligus salmonis</name>
    <dbReference type="NCBI Taxonomy" id="72036"/>
    <lineage>
        <taxon>Eukaryota</taxon>
        <taxon>Metazoa</taxon>
        <taxon>Ecdysozoa</taxon>
        <taxon>Arthropoda</taxon>
        <taxon>Crustacea</taxon>
        <taxon>Multicrustacea</taxon>
        <taxon>Hexanauplia</taxon>
        <taxon>Copepoda</taxon>
        <taxon>Siphonostomatoida</taxon>
        <taxon>Caligidae</taxon>
        <taxon>Lepeophtheirus</taxon>
    </lineage>
</organism>
<accession>A0A7R8H1U3</accession>
<keyword evidence="3" id="KW-0677">Repeat</keyword>
<evidence type="ECO:0000313" key="11">
    <source>
        <dbReference type="EMBL" id="CAF2816356.1"/>
    </source>
</evidence>
<reference evidence="11" key="1">
    <citation type="submission" date="2021-02" db="EMBL/GenBank/DDBJ databases">
        <authorList>
            <person name="Bekaert M."/>
        </authorList>
    </citation>
    <scope>NUCLEOTIDE SEQUENCE</scope>
    <source>
        <strain evidence="11">IoA-00</strain>
    </source>
</reference>
<dbReference type="GO" id="GO:0005654">
    <property type="term" value="C:nucleoplasm"/>
    <property type="evidence" value="ECO:0007669"/>
    <property type="project" value="TreeGrafter"/>
</dbReference>
<dbReference type="Pfam" id="PF00096">
    <property type="entry name" value="zf-C2H2"/>
    <property type="match status" value="1"/>
</dbReference>
<keyword evidence="5" id="KW-0862">Zinc</keyword>
<dbReference type="InterPro" id="IPR013087">
    <property type="entry name" value="Znf_C2H2_type"/>
</dbReference>
<keyword evidence="2" id="KW-0479">Metal-binding</keyword>
<dbReference type="AlphaFoldDB" id="A0A7R8H1U3"/>
<feature type="region of interest" description="Disordered" evidence="9">
    <location>
        <begin position="653"/>
        <end position="703"/>
    </location>
</feature>
<evidence type="ECO:0000256" key="8">
    <source>
        <dbReference type="ARBA" id="ARBA00023242"/>
    </source>
</evidence>
<evidence type="ECO:0000256" key="7">
    <source>
        <dbReference type="ARBA" id="ARBA00023163"/>
    </source>
</evidence>
<keyword evidence="8" id="KW-0539">Nucleus</keyword>
<dbReference type="SMART" id="SM00355">
    <property type="entry name" value="ZnF_C2H2"/>
    <property type="match status" value="2"/>
</dbReference>
<evidence type="ECO:0000256" key="2">
    <source>
        <dbReference type="ARBA" id="ARBA00022723"/>
    </source>
</evidence>
<feature type="region of interest" description="Disordered" evidence="9">
    <location>
        <begin position="752"/>
        <end position="786"/>
    </location>
</feature>
<keyword evidence="7" id="KW-0804">Transcription</keyword>
<feature type="compositionally biased region" description="Polar residues" evidence="9">
    <location>
        <begin position="774"/>
        <end position="786"/>
    </location>
</feature>
<evidence type="ECO:0000256" key="5">
    <source>
        <dbReference type="ARBA" id="ARBA00022833"/>
    </source>
</evidence>
<dbReference type="FunFam" id="3.30.160.60:FF:000446">
    <property type="entry name" value="Zinc finger protein"/>
    <property type="match status" value="2"/>
</dbReference>
<feature type="domain" description="C2H2-type" evidence="10">
    <location>
        <begin position="513"/>
        <end position="535"/>
    </location>
</feature>